<evidence type="ECO:0000256" key="3">
    <source>
        <dbReference type="PROSITE-ProRule" id="PRU00169"/>
    </source>
</evidence>
<dbReference type="SMART" id="SM00448">
    <property type="entry name" value="REC"/>
    <property type="match status" value="1"/>
</dbReference>
<organism evidence="5 6">
    <name type="scientific">Candidatus Lloydbacteria bacterium RIFCSPHIGHO2_02_FULL_50_13</name>
    <dbReference type="NCBI Taxonomy" id="1798661"/>
    <lineage>
        <taxon>Bacteria</taxon>
        <taxon>Candidatus Lloydiibacteriota</taxon>
    </lineage>
</organism>
<feature type="modified residue" description="4-aspartylphosphate" evidence="3">
    <location>
        <position position="61"/>
    </location>
</feature>
<dbReference type="PROSITE" id="PS50110">
    <property type="entry name" value="RESPONSE_REGULATORY"/>
    <property type="match status" value="1"/>
</dbReference>
<proteinExistence type="predicted"/>
<accession>A0A1G2D2X6</accession>
<dbReference type="GO" id="GO:0000160">
    <property type="term" value="P:phosphorelay signal transduction system"/>
    <property type="evidence" value="ECO:0007669"/>
    <property type="project" value="UniProtKB-KW"/>
</dbReference>
<evidence type="ECO:0000259" key="4">
    <source>
        <dbReference type="PROSITE" id="PS50110"/>
    </source>
</evidence>
<evidence type="ECO:0000256" key="2">
    <source>
        <dbReference type="ARBA" id="ARBA00023012"/>
    </source>
</evidence>
<dbReference type="Gene3D" id="3.40.50.2300">
    <property type="match status" value="1"/>
</dbReference>
<dbReference type="CDD" id="cd00156">
    <property type="entry name" value="REC"/>
    <property type="match status" value="1"/>
</dbReference>
<dbReference type="STRING" id="1798661.A3D65_00605"/>
<name>A0A1G2D2X6_9BACT</name>
<reference evidence="5 6" key="1">
    <citation type="journal article" date="2016" name="Nat. Commun.">
        <title>Thousands of microbial genomes shed light on interconnected biogeochemical processes in an aquifer system.</title>
        <authorList>
            <person name="Anantharaman K."/>
            <person name="Brown C.T."/>
            <person name="Hug L.A."/>
            <person name="Sharon I."/>
            <person name="Castelle C.J."/>
            <person name="Probst A.J."/>
            <person name="Thomas B.C."/>
            <person name="Singh A."/>
            <person name="Wilkins M.J."/>
            <person name="Karaoz U."/>
            <person name="Brodie E.L."/>
            <person name="Williams K.H."/>
            <person name="Hubbard S.S."/>
            <person name="Banfield J.F."/>
        </authorList>
    </citation>
    <scope>NUCLEOTIDE SEQUENCE [LARGE SCALE GENOMIC DNA]</scope>
</reference>
<dbReference type="SUPFAM" id="SSF52172">
    <property type="entry name" value="CheY-like"/>
    <property type="match status" value="1"/>
</dbReference>
<keyword evidence="2" id="KW-0902">Two-component regulatory system</keyword>
<evidence type="ECO:0000313" key="5">
    <source>
        <dbReference type="EMBL" id="OGZ07098.1"/>
    </source>
</evidence>
<sequence length="134" mass="14993">MEKEKGKPLCRILIIDDDAFLLDMYALKFSQKNFDVTTSAGTTDALDKLRVGYKPDVLLVDLVMPTMDGFQFLEQLHKEKLAESTLKLVLSNLSQPEDVERSLKLGAAGHIVKASATPSEVVERVLAEMRKQKK</sequence>
<dbReference type="PANTHER" id="PTHR44591:SF14">
    <property type="entry name" value="PROTEIN PILG"/>
    <property type="match status" value="1"/>
</dbReference>
<dbReference type="InterPro" id="IPR011006">
    <property type="entry name" value="CheY-like_superfamily"/>
</dbReference>
<comment type="caution">
    <text evidence="5">The sequence shown here is derived from an EMBL/GenBank/DDBJ whole genome shotgun (WGS) entry which is preliminary data.</text>
</comment>
<dbReference type="Proteomes" id="UP000177996">
    <property type="component" value="Unassembled WGS sequence"/>
</dbReference>
<gene>
    <name evidence="5" type="ORF">A3D65_00605</name>
</gene>
<protein>
    <recommendedName>
        <fullName evidence="4">Response regulatory domain-containing protein</fullName>
    </recommendedName>
</protein>
<evidence type="ECO:0000313" key="6">
    <source>
        <dbReference type="Proteomes" id="UP000177996"/>
    </source>
</evidence>
<evidence type="ECO:0000256" key="1">
    <source>
        <dbReference type="ARBA" id="ARBA00022553"/>
    </source>
</evidence>
<keyword evidence="1 3" id="KW-0597">Phosphoprotein</keyword>
<dbReference type="EMBL" id="MHLL01000069">
    <property type="protein sequence ID" value="OGZ07098.1"/>
    <property type="molecule type" value="Genomic_DNA"/>
</dbReference>
<dbReference type="Pfam" id="PF00072">
    <property type="entry name" value="Response_reg"/>
    <property type="match status" value="1"/>
</dbReference>
<dbReference type="InterPro" id="IPR050595">
    <property type="entry name" value="Bact_response_regulator"/>
</dbReference>
<dbReference type="PANTHER" id="PTHR44591">
    <property type="entry name" value="STRESS RESPONSE REGULATOR PROTEIN 1"/>
    <property type="match status" value="1"/>
</dbReference>
<dbReference type="AlphaFoldDB" id="A0A1G2D2X6"/>
<dbReference type="InterPro" id="IPR001789">
    <property type="entry name" value="Sig_transdc_resp-reg_receiver"/>
</dbReference>
<feature type="domain" description="Response regulatory" evidence="4">
    <location>
        <begin position="11"/>
        <end position="128"/>
    </location>
</feature>